<dbReference type="HAMAP" id="MF_01416">
    <property type="entry name" value="ATP_synth_delta_bact"/>
    <property type="match status" value="1"/>
</dbReference>
<keyword evidence="4 8" id="KW-0406">Ion transport</keyword>
<dbReference type="EMBL" id="CP019688">
    <property type="protein sequence ID" value="AQQ15034.1"/>
    <property type="molecule type" value="Genomic_DNA"/>
</dbReference>
<dbReference type="RefSeq" id="WP_095659776.1">
    <property type="nucleotide sequence ID" value="NZ_BAAAKB010000006.1"/>
</dbReference>
<evidence type="ECO:0000256" key="2">
    <source>
        <dbReference type="ARBA" id="ARBA00022448"/>
    </source>
</evidence>
<evidence type="ECO:0000256" key="6">
    <source>
        <dbReference type="ARBA" id="ARBA00023196"/>
    </source>
</evidence>
<keyword evidence="8" id="KW-1003">Cell membrane</keyword>
<dbReference type="PRINTS" id="PR00125">
    <property type="entry name" value="ATPASEDELTA"/>
</dbReference>
<keyword evidence="2 8" id="KW-0813">Transport</keyword>
<dbReference type="NCBIfam" id="TIGR01145">
    <property type="entry name" value="ATP_synt_delta"/>
    <property type="match status" value="1"/>
</dbReference>
<comment type="subcellular location">
    <subcellularLocation>
        <location evidence="8">Cell membrane</location>
        <topology evidence="8">Peripheral membrane protein</topology>
    </subcellularLocation>
    <subcellularLocation>
        <location evidence="1">Membrane</location>
    </subcellularLocation>
</comment>
<dbReference type="GO" id="GO:0045259">
    <property type="term" value="C:proton-transporting ATP synthase complex"/>
    <property type="evidence" value="ECO:0007669"/>
    <property type="project" value="UniProtKB-KW"/>
</dbReference>
<keyword evidence="10" id="KW-1185">Reference proteome</keyword>
<evidence type="ECO:0000256" key="3">
    <source>
        <dbReference type="ARBA" id="ARBA00022781"/>
    </source>
</evidence>
<dbReference type="GO" id="GO:0046933">
    <property type="term" value="F:proton-transporting ATP synthase activity, rotational mechanism"/>
    <property type="evidence" value="ECO:0007669"/>
    <property type="project" value="UniProtKB-UniRule"/>
</dbReference>
<name>A0A1Q2HW28_9CORY</name>
<keyword evidence="7 8" id="KW-0066">ATP synthesis</keyword>
<dbReference type="KEGG" id="cgv:CGLAU_05315"/>
<comment type="similarity">
    <text evidence="8">Belongs to the ATPase delta chain family.</text>
</comment>
<accession>A0A1Q2HW28</accession>
<dbReference type="PROSITE" id="PS00389">
    <property type="entry name" value="ATPASE_DELTA"/>
    <property type="match status" value="1"/>
</dbReference>
<evidence type="ECO:0000256" key="1">
    <source>
        <dbReference type="ARBA" id="ARBA00004370"/>
    </source>
</evidence>
<keyword evidence="6 8" id="KW-0139">CF(1)</keyword>
<dbReference type="Pfam" id="PF00213">
    <property type="entry name" value="OSCP"/>
    <property type="match status" value="1"/>
</dbReference>
<evidence type="ECO:0000256" key="4">
    <source>
        <dbReference type="ARBA" id="ARBA00023065"/>
    </source>
</evidence>
<keyword evidence="5 8" id="KW-0472">Membrane</keyword>
<organism evidence="9 10">
    <name type="scientific">Corynebacterium glaucum</name>
    <dbReference type="NCBI Taxonomy" id="187491"/>
    <lineage>
        <taxon>Bacteria</taxon>
        <taxon>Bacillati</taxon>
        <taxon>Actinomycetota</taxon>
        <taxon>Actinomycetes</taxon>
        <taxon>Mycobacteriales</taxon>
        <taxon>Corynebacteriaceae</taxon>
        <taxon>Corynebacterium</taxon>
    </lineage>
</organism>
<dbReference type="OrthoDB" id="5242917at2"/>
<comment type="function">
    <text evidence="8">This protein is part of the stalk that links CF(0) to CF(1). It either transmits conformational changes from CF(0) to CF(1) or is implicated in proton conduction.</text>
</comment>
<evidence type="ECO:0000256" key="5">
    <source>
        <dbReference type="ARBA" id="ARBA00023136"/>
    </source>
</evidence>
<gene>
    <name evidence="8 9" type="primary">atpH</name>
    <name evidence="9" type="ORF">CGLAU_05315</name>
</gene>
<protein>
    <recommendedName>
        <fullName evidence="8">ATP synthase subunit delta</fullName>
    </recommendedName>
    <alternativeName>
        <fullName evidence="8">ATP synthase F(1) sector subunit delta</fullName>
    </alternativeName>
    <alternativeName>
        <fullName evidence="8">F-type ATPase subunit delta</fullName>
        <shortName evidence="8">F-ATPase subunit delta</shortName>
    </alternativeName>
</protein>
<reference evidence="9 10" key="1">
    <citation type="submission" date="2016-12" db="EMBL/GenBank/DDBJ databases">
        <authorList>
            <person name="Song W.-J."/>
            <person name="Kurnit D.M."/>
        </authorList>
    </citation>
    <scope>NUCLEOTIDE SEQUENCE [LARGE SCALE GENOMIC DNA]</scope>
    <source>
        <strain evidence="9 10">DSM 30827</strain>
    </source>
</reference>
<dbReference type="AlphaFoldDB" id="A0A1Q2HW28"/>
<evidence type="ECO:0000313" key="10">
    <source>
        <dbReference type="Proteomes" id="UP000217209"/>
    </source>
</evidence>
<evidence type="ECO:0000256" key="7">
    <source>
        <dbReference type="ARBA" id="ARBA00023310"/>
    </source>
</evidence>
<proteinExistence type="inferred from homology"/>
<dbReference type="InterPro" id="IPR020781">
    <property type="entry name" value="ATPase_OSCP/d_CS"/>
</dbReference>
<dbReference type="InterPro" id="IPR000711">
    <property type="entry name" value="ATPase_OSCP/dsu"/>
</dbReference>
<evidence type="ECO:0000313" key="9">
    <source>
        <dbReference type="EMBL" id="AQQ15034.1"/>
    </source>
</evidence>
<dbReference type="GO" id="GO:0005886">
    <property type="term" value="C:plasma membrane"/>
    <property type="evidence" value="ECO:0007669"/>
    <property type="project" value="UniProtKB-SubCell"/>
</dbReference>
<comment type="function">
    <text evidence="8">F(1)F(0) ATP synthase produces ATP from ADP in the presence of a proton or sodium gradient. F-type ATPases consist of two structural domains, F(1) containing the extramembraneous catalytic core and F(0) containing the membrane proton channel, linked together by a central stalk and a peripheral stalk. During catalysis, ATP synthesis in the catalytic domain of F(1) is coupled via a rotary mechanism of the central stalk subunits to proton translocation.</text>
</comment>
<dbReference type="NCBIfam" id="NF009967">
    <property type="entry name" value="PRK13430.1"/>
    <property type="match status" value="1"/>
</dbReference>
<dbReference type="Proteomes" id="UP000217209">
    <property type="component" value="Chromosome"/>
</dbReference>
<keyword evidence="3 8" id="KW-0375">Hydrogen ion transport</keyword>
<sequence length="278" mass="30264">MKAASREAKTHVEGQLDSLIRNSDNAVAVAAQVGTELFLIVDQLDAERSLRVAVADTSLEPSQREGIISEVFGDKIAEPTKEILTSATSQEWSTPREFRTGLIAFGRRALMLGAEAQGQLEQVEDELYQLSVLLERESELTQLLSDRTATPAQKRGLMASVIYGKVTMFTEALALQVIGRSEHNPVDDLAALAEQVAELRGKSVARVVAAEELSSTQREALAQKLENIYGREMAVHAEVDPSLLGGMIIRVGDEEIDGSTRGKLTRLRTDLAASTTLY</sequence>
<evidence type="ECO:0000256" key="8">
    <source>
        <dbReference type="HAMAP-Rule" id="MF_01416"/>
    </source>
</evidence>
<dbReference type="PANTHER" id="PTHR11910">
    <property type="entry name" value="ATP SYNTHASE DELTA CHAIN"/>
    <property type="match status" value="1"/>
</dbReference>